<reference evidence="2" key="1">
    <citation type="journal article" date="2011" name="Genetics">
        <title>Massive changes in genome architecture accompany the transition to self-fertility in the filamentous fungus Neurospora tetrasperma.</title>
        <authorList>
            <person name="Ellison C.E."/>
            <person name="Stajich J.E."/>
            <person name="Jacobson D.J."/>
            <person name="Natvig D.O."/>
            <person name="Lapidus A."/>
            <person name="Foster B."/>
            <person name="Aerts A."/>
            <person name="Riley R."/>
            <person name="Lindquist E.A."/>
            <person name="Grigoriev I.V."/>
            <person name="Taylor J.W."/>
        </authorList>
    </citation>
    <scope>NUCLEOTIDE SEQUENCE [LARGE SCALE GENOMIC DNA]</scope>
    <source>
        <strain evidence="2">FGSC 2508 / P0657</strain>
    </source>
</reference>
<gene>
    <name evidence="1" type="ORF">NEUTE1DRAFT_36127</name>
</gene>
<dbReference type="HOGENOM" id="CLU_2400215_0_0_1"/>
<dbReference type="KEGG" id="nte:NEUTE1DRAFT36127"/>
<protein>
    <submittedName>
        <fullName evidence="1">Uncharacterized protein</fullName>
    </submittedName>
</protein>
<dbReference type="RefSeq" id="XP_009847137.1">
    <property type="nucleotide sequence ID" value="XM_009848835.1"/>
</dbReference>
<dbReference type="OrthoDB" id="10306762at2759"/>
<dbReference type="EMBL" id="GL891302">
    <property type="protein sequence ID" value="EGO60821.1"/>
    <property type="molecule type" value="Genomic_DNA"/>
</dbReference>
<proteinExistence type="predicted"/>
<dbReference type="Proteomes" id="UP000008065">
    <property type="component" value="Unassembled WGS sequence"/>
</dbReference>
<dbReference type="GeneID" id="20827548"/>
<keyword evidence="2" id="KW-1185">Reference proteome</keyword>
<dbReference type="VEuPathDB" id="FungiDB:NEUTE1DRAFT_36127"/>
<sequence length="93" mass="10588">MRDVCQRRPCLVLWLTASYCRSEGTLESMLLPYRSRSSEEEIFGEGKIPKRYSPVKLGYTQTGYDRDSARLSLVPGLQPDLYLSALNAGVIKW</sequence>
<name>F8MEJ0_NEUT8</name>
<dbReference type="AlphaFoldDB" id="F8MEJ0"/>
<evidence type="ECO:0000313" key="1">
    <source>
        <dbReference type="EMBL" id="EGO60821.1"/>
    </source>
</evidence>
<organism evidence="1 2">
    <name type="scientific">Neurospora tetrasperma (strain FGSC 2508 / ATCC MYA-4615 / P0657)</name>
    <dbReference type="NCBI Taxonomy" id="510951"/>
    <lineage>
        <taxon>Eukaryota</taxon>
        <taxon>Fungi</taxon>
        <taxon>Dikarya</taxon>
        <taxon>Ascomycota</taxon>
        <taxon>Pezizomycotina</taxon>
        <taxon>Sordariomycetes</taxon>
        <taxon>Sordariomycetidae</taxon>
        <taxon>Sordariales</taxon>
        <taxon>Sordariaceae</taxon>
        <taxon>Neurospora</taxon>
    </lineage>
</organism>
<accession>F8MEJ0</accession>
<evidence type="ECO:0000313" key="2">
    <source>
        <dbReference type="Proteomes" id="UP000008065"/>
    </source>
</evidence>